<dbReference type="InterPro" id="IPR033370">
    <property type="entry name" value="COG1"/>
</dbReference>
<evidence type="ECO:0000313" key="10">
    <source>
        <dbReference type="EMBL" id="KAF2274200.1"/>
    </source>
</evidence>
<dbReference type="OrthoDB" id="46189at2759"/>
<evidence type="ECO:0000256" key="3">
    <source>
        <dbReference type="ARBA" id="ARBA00020978"/>
    </source>
</evidence>
<evidence type="ECO:0000256" key="9">
    <source>
        <dbReference type="SAM" id="MobiDB-lite"/>
    </source>
</evidence>
<dbReference type="RefSeq" id="XP_033651739.1">
    <property type="nucleotide sequence ID" value="XM_033795830.1"/>
</dbReference>
<feature type="coiled-coil region" evidence="8">
    <location>
        <begin position="25"/>
        <end position="81"/>
    </location>
</feature>
<evidence type="ECO:0000256" key="8">
    <source>
        <dbReference type="SAM" id="Coils"/>
    </source>
</evidence>
<dbReference type="Pfam" id="PF08700">
    <property type="entry name" value="VPS51_Exo84_N"/>
    <property type="match status" value="1"/>
</dbReference>
<comment type="similarity">
    <text evidence="2">Belongs to the COG1 family.</text>
</comment>
<keyword evidence="8" id="KW-0175">Coiled coil</keyword>
<proteinExistence type="inferred from homology"/>
<name>A0A6A6JC59_WESOR</name>
<keyword evidence="5" id="KW-0653">Protein transport</keyword>
<sequence length="796" mass="88604">MAAETPDPRTFKTWEDAFQYPVPVVQKLERQLRSHAADNREKLRSLVGASYRDLLDTAETIIDMEARMQRVEANLARVGQNCNSRNLDRIARSAAKTHAQTLERDADRYTFASQLSVLRSCPIVIARLMKGDAGYLLVAKVLVIARLLHKALSQSKTKAPIVDQLRDKLGSLRSRLLRRIDRRLASGAGETETLVETMCAYSLVTSSTPVDVLRHFHHVRMEEILGSSRKGDGLKEHGVNALKLCLKTCQDTQTIFPRRLADALARLKTHPLVQDPDVRALYELNLDIHHQWIGGEAQDYTPQPRHDALQRPEAERLLHQWSKQAISAFLKGIKTVLEDTKDLNEVAQLRQELIETWIVSGPRMAGVKSRNVLDDLRDTMNGQLETIVRSRAQGLGYVVGQVAGTVGSWKDTSVSTSLWSTTATATELSNGAQPFKQHILNTHQGRDEAVIHILTNYDKWTESVLEVKSVVKHMKEARWDDPFHDDVELDDSDEELGDDSKQTLLSRDDPRLLEEVTQDALAGALTALGDGFKKIIHSLTGEDRSEQQVSKAIFVLRVVREINKRIPRLRVLDTSTPHTTPFTNELIRPLHLALAAEIVTPVMASYQRLLKAMATPSSKSQLLWEGNPALPAQPSPAAFRFLRALVKSMARHGTDLWVPEAVRVIKSLTEEEVTKTWRNSLTSMAETSSTAADTPSIQADTETSADADDQTRGSVGAESASPSPDLKSQRLKQLAFDMLYIQRYLAHPGTGSSSVSALMDQVYGAADLEAEGLQARLKKSAADYARKTYLLFALLA</sequence>
<keyword evidence="4" id="KW-0813">Transport</keyword>
<dbReference type="GO" id="GO:0015031">
    <property type="term" value="P:protein transport"/>
    <property type="evidence" value="ECO:0007669"/>
    <property type="project" value="UniProtKB-KW"/>
</dbReference>
<reference evidence="10" key="1">
    <citation type="journal article" date="2020" name="Stud. Mycol.">
        <title>101 Dothideomycetes genomes: a test case for predicting lifestyles and emergence of pathogens.</title>
        <authorList>
            <person name="Haridas S."/>
            <person name="Albert R."/>
            <person name="Binder M."/>
            <person name="Bloem J."/>
            <person name="Labutti K."/>
            <person name="Salamov A."/>
            <person name="Andreopoulos B."/>
            <person name="Baker S."/>
            <person name="Barry K."/>
            <person name="Bills G."/>
            <person name="Bluhm B."/>
            <person name="Cannon C."/>
            <person name="Castanera R."/>
            <person name="Culley D."/>
            <person name="Daum C."/>
            <person name="Ezra D."/>
            <person name="Gonzalez J."/>
            <person name="Henrissat B."/>
            <person name="Kuo A."/>
            <person name="Liang C."/>
            <person name="Lipzen A."/>
            <person name="Lutzoni F."/>
            <person name="Magnuson J."/>
            <person name="Mondo S."/>
            <person name="Nolan M."/>
            <person name="Ohm R."/>
            <person name="Pangilinan J."/>
            <person name="Park H.-J."/>
            <person name="Ramirez L."/>
            <person name="Alfaro M."/>
            <person name="Sun H."/>
            <person name="Tritt A."/>
            <person name="Yoshinaga Y."/>
            <person name="Zwiers L.-H."/>
            <person name="Turgeon B."/>
            <person name="Goodwin S."/>
            <person name="Spatafora J."/>
            <person name="Crous P."/>
            <person name="Grigoriev I."/>
        </authorList>
    </citation>
    <scope>NUCLEOTIDE SEQUENCE</scope>
    <source>
        <strain evidence="10">CBS 379.55</strain>
    </source>
</reference>
<dbReference type="GO" id="GO:0017119">
    <property type="term" value="C:Golgi transport complex"/>
    <property type="evidence" value="ECO:0007669"/>
    <property type="project" value="InterPro"/>
</dbReference>
<evidence type="ECO:0000313" key="11">
    <source>
        <dbReference type="Proteomes" id="UP000800097"/>
    </source>
</evidence>
<organism evidence="10 11">
    <name type="scientific">Westerdykella ornata</name>
    <dbReference type="NCBI Taxonomy" id="318751"/>
    <lineage>
        <taxon>Eukaryota</taxon>
        <taxon>Fungi</taxon>
        <taxon>Dikarya</taxon>
        <taxon>Ascomycota</taxon>
        <taxon>Pezizomycotina</taxon>
        <taxon>Dothideomycetes</taxon>
        <taxon>Pleosporomycetidae</taxon>
        <taxon>Pleosporales</taxon>
        <taxon>Sporormiaceae</taxon>
        <taxon>Westerdykella</taxon>
    </lineage>
</organism>
<gene>
    <name evidence="10" type="ORF">EI97DRAFT_381989</name>
</gene>
<evidence type="ECO:0000256" key="2">
    <source>
        <dbReference type="ARBA" id="ARBA00006653"/>
    </source>
</evidence>
<dbReference type="PANTHER" id="PTHR31658">
    <property type="entry name" value="CONSERVED OLIGOMERIC GOLGI COMPLEX SUBUNIT 1"/>
    <property type="match status" value="1"/>
</dbReference>
<comment type="subcellular location">
    <subcellularLocation>
        <location evidence="1">Golgi apparatus membrane</location>
        <topology evidence="1">Peripheral membrane protein</topology>
    </subcellularLocation>
</comment>
<dbReference type="PANTHER" id="PTHR31658:SF0">
    <property type="entry name" value="CONSERVED OLIGOMERIC GOLGI COMPLEX SUBUNIT 1"/>
    <property type="match status" value="1"/>
</dbReference>
<dbReference type="GeneID" id="54549005"/>
<evidence type="ECO:0000256" key="5">
    <source>
        <dbReference type="ARBA" id="ARBA00022927"/>
    </source>
</evidence>
<keyword evidence="6" id="KW-0333">Golgi apparatus</keyword>
<dbReference type="AlphaFoldDB" id="A0A6A6JC59"/>
<keyword evidence="7" id="KW-0472">Membrane</keyword>
<feature type="region of interest" description="Disordered" evidence="9">
    <location>
        <begin position="683"/>
        <end position="727"/>
    </location>
</feature>
<dbReference type="GO" id="GO:0006891">
    <property type="term" value="P:intra-Golgi vesicle-mediated transport"/>
    <property type="evidence" value="ECO:0007669"/>
    <property type="project" value="InterPro"/>
</dbReference>
<dbReference type="Proteomes" id="UP000800097">
    <property type="component" value="Unassembled WGS sequence"/>
</dbReference>
<protein>
    <recommendedName>
        <fullName evidence="3">Conserved oligomeric Golgi complex subunit 1</fullName>
    </recommendedName>
</protein>
<accession>A0A6A6JC59</accession>
<evidence type="ECO:0000256" key="7">
    <source>
        <dbReference type="ARBA" id="ARBA00023136"/>
    </source>
</evidence>
<evidence type="ECO:0000256" key="6">
    <source>
        <dbReference type="ARBA" id="ARBA00023034"/>
    </source>
</evidence>
<feature type="compositionally biased region" description="Polar residues" evidence="9">
    <location>
        <begin position="683"/>
        <end position="702"/>
    </location>
</feature>
<dbReference type="GO" id="GO:0000139">
    <property type="term" value="C:Golgi membrane"/>
    <property type="evidence" value="ECO:0007669"/>
    <property type="project" value="UniProtKB-SubCell"/>
</dbReference>
<dbReference type="EMBL" id="ML986504">
    <property type="protein sequence ID" value="KAF2274200.1"/>
    <property type="molecule type" value="Genomic_DNA"/>
</dbReference>
<evidence type="ECO:0000256" key="1">
    <source>
        <dbReference type="ARBA" id="ARBA00004395"/>
    </source>
</evidence>
<evidence type="ECO:0000256" key="4">
    <source>
        <dbReference type="ARBA" id="ARBA00022448"/>
    </source>
</evidence>
<keyword evidence="11" id="KW-1185">Reference proteome</keyword>